<evidence type="ECO:0000256" key="3">
    <source>
        <dbReference type="ARBA" id="ARBA00022448"/>
    </source>
</evidence>
<comment type="subcellular location">
    <subcellularLocation>
        <location evidence="1">Cell membrane</location>
        <topology evidence="1">Multi-pass membrane protein</topology>
    </subcellularLocation>
</comment>
<feature type="transmembrane region" description="Helical" evidence="8">
    <location>
        <begin position="138"/>
        <end position="160"/>
    </location>
</feature>
<feature type="transmembrane region" description="Helical" evidence="8">
    <location>
        <begin position="211"/>
        <end position="231"/>
    </location>
</feature>
<name>A0ABU9BIY9_9BURK</name>
<evidence type="ECO:0000256" key="2">
    <source>
        <dbReference type="ARBA" id="ARBA00007935"/>
    </source>
</evidence>
<evidence type="ECO:0000256" key="7">
    <source>
        <dbReference type="ARBA" id="ARBA00023136"/>
    </source>
</evidence>
<dbReference type="Gene3D" id="1.10.3470.10">
    <property type="entry name" value="ABC transporter involved in vitamin B12 uptake, BtuC"/>
    <property type="match status" value="1"/>
</dbReference>
<sequence length="354" mass="35857">MTTVLARPSAVAAPARPEADAARRWRLLAVLAMLSLLLLWLGLMAGPSGLSWSGWLADLGSDQAALIVGEIRAPRTLGAWAVGALLGLAGALAQGLFRNPLADPYLLGTAAGAGLAVVLVLAGASLGGVAIGLATAQWLARLGIVLAAFVGALTGLLMTLALARGAHSPMRLLLSGVVVAVVLGAIGDLVTFVSPDALRGKQSFLLGSTGFLGWGSVAVLVAGFAVALPLARRYARALDALTLGEDSAASLGLDLPRIRLVLVGLLALTTGLAVSQAGLVAFVGLVAPHLVRRHAPAPQAFTMLASAAMGGVLLLAADVMARCVIAPQELPVGVLTAVLGGGYLMRLLSRQERE</sequence>
<dbReference type="CDD" id="cd06550">
    <property type="entry name" value="TM_ABC_iron-siderophores_like"/>
    <property type="match status" value="1"/>
</dbReference>
<feature type="transmembrane region" description="Helical" evidence="8">
    <location>
        <begin position="77"/>
        <end position="97"/>
    </location>
</feature>
<evidence type="ECO:0000256" key="6">
    <source>
        <dbReference type="ARBA" id="ARBA00022989"/>
    </source>
</evidence>
<keyword evidence="4" id="KW-1003">Cell membrane</keyword>
<keyword evidence="10" id="KW-1185">Reference proteome</keyword>
<feature type="transmembrane region" description="Helical" evidence="8">
    <location>
        <begin position="260"/>
        <end position="287"/>
    </location>
</feature>
<keyword evidence="5 8" id="KW-0812">Transmembrane</keyword>
<comment type="similarity">
    <text evidence="2">Belongs to the binding-protein-dependent transport system permease family. FecCD subfamily.</text>
</comment>
<protein>
    <submittedName>
        <fullName evidence="9">Iron ABC transporter permease</fullName>
    </submittedName>
</protein>
<keyword evidence="6 8" id="KW-1133">Transmembrane helix</keyword>
<evidence type="ECO:0000256" key="8">
    <source>
        <dbReference type="SAM" id="Phobius"/>
    </source>
</evidence>
<dbReference type="PANTHER" id="PTHR30472">
    <property type="entry name" value="FERRIC ENTEROBACTIN TRANSPORT SYSTEM PERMEASE PROTEIN"/>
    <property type="match status" value="1"/>
</dbReference>
<feature type="transmembrane region" description="Helical" evidence="8">
    <location>
        <begin position="25"/>
        <end position="46"/>
    </location>
</feature>
<keyword evidence="3" id="KW-0813">Transport</keyword>
<evidence type="ECO:0000256" key="1">
    <source>
        <dbReference type="ARBA" id="ARBA00004651"/>
    </source>
</evidence>
<gene>
    <name evidence="9" type="ORF">AACH06_03780</name>
</gene>
<accession>A0ABU9BIY9</accession>
<dbReference type="PANTHER" id="PTHR30472:SF25">
    <property type="entry name" value="ABC TRANSPORTER PERMEASE PROTEIN MJ0876-RELATED"/>
    <property type="match status" value="1"/>
</dbReference>
<reference evidence="9 10" key="1">
    <citation type="submission" date="2024-04" db="EMBL/GenBank/DDBJ databases">
        <title>Novel species of the genus Ideonella isolated from streams.</title>
        <authorList>
            <person name="Lu H."/>
        </authorList>
    </citation>
    <scope>NUCLEOTIDE SEQUENCE [LARGE SCALE GENOMIC DNA]</scope>
    <source>
        <strain evidence="9 10">DXS29W</strain>
    </source>
</reference>
<comment type="caution">
    <text evidence="9">The sequence shown here is derived from an EMBL/GenBank/DDBJ whole genome shotgun (WGS) entry which is preliminary data.</text>
</comment>
<feature type="transmembrane region" description="Helical" evidence="8">
    <location>
        <begin position="172"/>
        <end position="191"/>
    </location>
</feature>
<dbReference type="RefSeq" id="WP_341424290.1">
    <property type="nucleotide sequence ID" value="NZ_JBBUTG010000002.1"/>
</dbReference>
<evidence type="ECO:0000256" key="4">
    <source>
        <dbReference type="ARBA" id="ARBA00022475"/>
    </source>
</evidence>
<keyword evidence="7 8" id="KW-0472">Membrane</keyword>
<dbReference type="EMBL" id="JBBUTG010000002">
    <property type="protein sequence ID" value="MEK8029932.1"/>
    <property type="molecule type" value="Genomic_DNA"/>
</dbReference>
<organism evidence="9 10">
    <name type="scientific">Ideonella lacteola</name>
    <dbReference type="NCBI Taxonomy" id="2984193"/>
    <lineage>
        <taxon>Bacteria</taxon>
        <taxon>Pseudomonadati</taxon>
        <taxon>Pseudomonadota</taxon>
        <taxon>Betaproteobacteria</taxon>
        <taxon>Burkholderiales</taxon>
        <taxon>Sphaerotilaceae</taxon>
        <taxon>Ideonella</taxon>
    </lineage>
</organism>
<proteinExistence type="inferred from homology"/>
<dbReference type="Pfam" id="PF01032">
    <property type="entry name" value="FecCD"/>
    <property type="match status" value="1"/>
</dbReference>
<dbReference type="SUPFAM" id="SSF81345">
    <property type="entry name" value="ABC transporter involved in vitamin B12 uptake, BtuC"/>
    <property type="match status" value="1"/>
</dbReference>
<feature type="transmembrane region" description="Helical" evidence="8">
    <location>
        <begin position="299"/>
        <end position="317"/>
    </location>
</feature>
<evidence type="ECO:0000313" key="10">
    <source>
        <dbReference type="Proteomes" id="UP001371218"/>
    </source>
</evidence>
<feature type="transmembrane region" description="Helical" evidence="8">
    <location>
        <begin position="104"/>
        <end position="126"/>
    </location>
</feature>
<evidence type="ECO:0000313" key="9">
    <source>
        <dbReference type="EMBL" id="MEK8029932.1"/>
    </source>
</evidence>
<evidence type="ECO:0000256" key="5">
    <source>
        <dbReference type="ARBA" id="ARBA00022692"/>
    </source>
</evidence>
<dbReference type="InterPro" id="IPR037294">
    <property type="entry name" value="ABC_BtuC-like"/>
</dbReference>
<dbReference type="Proteomes" id="UP001371218">
    <property type="component" value="Unassembled WGS sequence"/>
</dbReference>
<dbReference type="InterPro" id="IPR000522">
    <property type="entry name" value="ABC_transptr_permease_BtuC"/>
</dbReference>